<dbReference type="OrthoDB" id="267455at2"/>
<dbReference type="Proteomes" id="UP000184088">
    <property type="component" value="Unassembled WGS sequence"/>
</dbReference>
<organism evidence="6 7">
    <name type="scientific">Caldanaerobius fijiensis DSM 17918</name>
    <dbReference type="NCBI Taxonomy" id="1121256"/>
    <lineage>
        <taxon>Bacteria</taxon>
        <taxon>Bacillati</taxon>
        <taxon>Bacillota</taxon>
        <taxon>Clostridia</taxon>
        <taxon>Thermoanaerobacterales</taxon>
        <taxon>Thermoanaerobacteraceae</taxon>
        <taxon>Caldanaerobius</taxon>
    </lineage>
</organism>
<evidence type="ECO:0000256" key="4">
    <source>
        <dbReference type="SAM" id="Coils"/>
    </source>
</evidence>
<dbReference type="Pfam" id="PF13476">
    <property type="entry name" value="AAA_23"/>
    <property type="match status" value="1"/>
</dbReference>
<reference evidence="6 7" key="1">
    <citation type="submission" date="2016-11" db="EMBL/GenBank/DDBJ databases">
        <authorList>
            <person name="Jaros S."/>
            <person name="Januszkiewicz K."/>
            <person name="Wedrychowicz H."/>
        </authorList>
    </citation>
    <scope>NUCLEOTIDE SEQUENCE [LARGE SCALE GENOMIC DNA]</scope>
    <source>
        <strain evidence="6 7">DSM 17918</strain>
    </source>
</reference>
<evidence type="ECO:0000259" key="5">
    <source>
        <dbReference type="Pfam" id="PF13476"/>
    </source>
</evidence>
<dbReference type="EMBL" id="FQVH01000003">
    <property type="protein sequence ID" value="SHE59964.1"/>
    <property type="molecule type" value="Genomic_DNA"/>
</dbReference>
<gene>
    <name evidence="6" type="ORF">SAMN02746089_00502</name>
</gene>
<dbReference type="SUPFAM" id="SSF52540">
    <property type="entry name" value="P-loop containing nucleoside triphosphate hydrolases"/>
    <property type="match status" value="1"/>
</dbReference>
<dbReference type="AlphaFoldDB" id="A0A1M4UTF3"/>
<evidence type="ECO:0000313" key="6">
    <source>
        <dbReference type="EMBL" id="SHE59964.1"/>
    </source>
</evidence>
<comment type="subunit">
    <text evidence="2">Heterodimer of SbcC and SbcD.</text>
</comment>
<evidence type="ECO:0000256" key="3">
    <source>
        <dbReference type="ARBA" id="ARBA00013368"/>
    </source>
</evidence>
<keyword evidence="4" id="KW-0175">Coiled coil</keyword>
<feature type="coiled-coil region" evidence="4">
    <location>
        <begin position="167"/>
        <end position="231"/>
    </location>
</feature>
<dbReference type="GO" id="GO:0004527">
    <property type="term" value="F:exonuclease activity"/>
    <property type="evidence" value="ECO:0007669"/>
    <property type="project" value="UniProtKB-KW"/>
</dbReference>
<dbReference type="Gene3D" id="3.40.50.300">
    <property type="entry name" value="P-loop containing nucleotide triphosphate hydrolases"/>
    <property type="match status" value="1"/>
</dbReference>
<dbReference type="InterPro" id="IPR027417">
    <property type="entry name" value="P-loop_NTPase"/>
</dbReference>
<protein>
    <recommendedName>
        <fullName evidence="3">Nuclease SbcCD subunit C</fullName>
    </recommendedName>
</protein>
<name>A0A1M4UTF3_9THEO</name>
<keyword evidence="6" id="KW-0269">Exonuclease</keyword>
<accession>A0A1M4UTF3</accession>
<evidence type="ECO:0000256" key="1">
    <source>
        <dbReference type="ARBA" id="ARBA00006930"/>
    </source>
</evidence>
<evidence type="ECO:0000256" key="2">
    <source>
        <dbReference type="ARBA" id="ARBA00011322"/>
    </source>
</evidence>
<keyword evidence="7" id="KW-1185">Reference proteome</keyword>
<comment type="similarity">
    <text evidence="1">Belongs to the SMC family. SbcC subfamily.</text>
</comment>
<dbReference type="SUPFAM" id="SSF75712">
    <property type="entry name" value="Rad50 coiled-coil Zn hook"/>
    <property type="match status" value="1"/>
</dbReference>
<keyword evidence="6" id="KW-0378">Hydrolase</keyword>
<evidence type="ECO:0000313" key="7">
    <source>
        <dbReference type="Proteomes" id="UP000184088"/>
    </source>
</evidence>
<sequence length="482" mass="54642">MLLKKVVLNNFQSHAYTEIDIAPTLTVIVGESDNGKSAVVRAIRWVLFNEPRGSDFIRVGASECSVSLIYEDGVTVTRVRNASGSKNRYIISRPGQEEQVFEGFGISVPEEVVKVTGVKKIKIDDDVSVDLHTAPQLDPPFLLMENGSVKARAIGRLTGTDIFDFAHKKATQDLNRTRDDLKQAKGELDILIDNLKEYDDLQQLEDTIQKLKGLIEKVDLLKERLVFLSEKREMLNRIDCEIHELDGIIEELKSIDNIENMALKTEALCDRYITLMNFKGSLSNLANGINSAEYVLKGTESLQECIAYLSELDVMVSKYKTVKGLCDKYKKNDKDLNIIYRALEDMKYIDISENIYTEVANMKEKLDVLTSMRDKLYGLKRELKYVEKVLDDSNELPEVEQLISGVQGILDVYRQLIKINQQLKDVKQNIAIADQDINKAQKSLNDMVNRYEELLKALKICPVCFSPITQDRAHEIAHNIAG</sequence>
<feature type="coiled-coil region" evidence="4">
    <location>
        <begin position="416"/>
        <end position="457"/>
    </location>
</feature>
<feature type="domain" description="Rad50/SbcC-type AAA" evidence="5">
    <location>
        <begin position="5"/>
        <end position="260"/>
    </location>
</feature>
<dbReference type="GO" id="GO:0016887">
    <property type="term" value="F:ATP hydrolysis activity"/>
    <property type="evidence" value="ECO:0007669"/>
    <property type="project" value="InterPro"/>
</dbReference>
<dbReference type="GO" id="GO:0006302">
    <property type="term" value="P:double-strand break repair"/>
    <property type="evidence" value="ECO:0007669"/>
    <property type="project" value="InterPro"/>
</dbReference>
<keyword evidence="6" id="KW-0540">Nuclease</keyword>
<dbReference type="PANTHER" id="PTHR32114:SF2">
    <property type="entry name" value="ABC TRANSPORTER ABCH.3"/>
    <property type="match status" value="1"/>
</dbReference>
<dbReference type="STRING" id="1121256.SAMN02746089_00502"/>
<dbReference type="InterPro" id="IPR038729">
    <property type="entry name" value="Rad50/SbcC_AAA"/>
</dbReference>
<dbReference type="RefSeq" id="WP_073341525.1">
    <property type="nucleotide sequence ID" value="NZ_FQVH01000003.1"/>
</dbReference>
<dbReference type="PANTHER" id="PTHR32114">
    <property type="entry name" value="ABC TRANSPORTER ABCH.3"/>
    <property type="match status" value="1"/>
</dbReference>
<proteinExistence type="inferred from homology"/>